<protein>
    <recommendedName>
        <fullName evidence="11">Major facilitator superfamily (MFS) profile domain-containing protein</fullName>
    </recommendedName>
</protein>
<feature type="transmembrane region" description="Helical" evidence="8">
    <location>
        <begin position="518"/>
        <end position="537"/>
    </location>
</feature>
<dbReference type="STRING" id="72664.V4LNP2"/>
<feature type="transmembrane region" description="Helical" evidence="8">
    <location>
        <begin position="113"/>
        <end position="130"/>
    </location>
</feature>
<dbReference type="InterPro" id="IPR044739">
    <property type="entry name" value="NRT1/PTR"/>
</dbReference>
<keyword evidence="10" id="KW-1185">Reference proteome</keyword>
<evidence type="ECO:0000313" key="9">
    <source>
        <dbReference type="EMBL" id="ESQ41468.1"/>
    </source>
</evidence>
<keyword evidence="7 8" id="KW-0472">Membrane</keyword>
<dbReference type="KEGG" id="eus:EUTSA_v10013156mg"/>
<feature type="transmembrane region" description="Helical" evidence="8">
    <location>
        <begin position="473"/>
        <end position="497"/>
    </location>
</feature>
<evidence type="ECO:0000256" key="3">
    <source>
        <dbReference type="ARBA" id="ARBA00022448"/>
    </source>
</evidence>
<dbReference type="AlphaFoldDB" id="V4LNP2"/>
<gene>
    <name evidence="9" type="ORF">EUTSA_v10013156mg</name>
</gene>
<dbReference type="OrthoDB" id="8904098at2759"/>
<dbReference type="OMA" id="WIQIWNN"/>
<reference evidence="9 10" key="1">
    <citation type="journal article" date="2013" name="Front. Plant Sci.">
        <title>The Reference Genome of the Halophytic Plant Eutrema salsugineum.</title>
        <authorList>
            <person name="Yang R."/>
            <person name="Jarvis D.E."/>
            <person name="Chen H."/>
            <person name="Beilstein M.A."/>
            <person name="Grimwood J."/>
            <person name="Jenkins J."/>
            <person name="Shu S."/>
            <person name="Prochnik S."/>
            <person name="Xin M."/>
            <person name="Ma C."/>
            <person name="Schmutz J."/>
            <person name="Wing R.A."/>
            <person name="Mitchell-Olds T."/>
            <person name="Schumaker K.S."/>
            <person name="Wang X."/>
        </authorList>
    </citation>
    <scope>NUCLEOTIDE SEQUENCE [LARGE SCALE GENOMIC DNA]</scope>
</reference>
<feature type="transmembrane region" description="Helical" evidence="8">
    <location>
        <begin position="172"/>
        <end position="191"/>
    </location>
</feature>
<feature type="transmembrane region" description="Helical" evidence="8">
    <location>
        <begin position="433"/>
        <end position="453"/>
    </location>
</feature>
<accession>V4LNP2</accession>
<keyword evidence="6 8" id="KW-1133">Transmembrane helix</keyword>
<feature type="transmembrane region" description="Helical" evidence="8">
    <location>
        <begin position="78"/>
        <end position="101"/>
    </location>
</feature>
<feature type="transmembrane region" description="Helical" evidence="8">
    <location>
        <begin position="198"/>
        <end position="224"/>
    </location>
</feature>
<evidence type="ECO:0000256" key="2">
    <source>
        <dbReference type="ARBA" id="ARBA00005982"/>
    </source>
</evidence>
<evidence type="ECO:0000256" key="7">
    <source>
        <dbReference type="ARBA" id="ARBA00023136"/>
    </source>
</evidence>
<organism evidence="9 10">
    <name type="scientific">Eutrema salsugineum</name>
    <name type="common">Saltwater cress</name>
    <name type="synonym">Sisymbrium salsugineum</name>
    <dbReference type="NCBI Taxonomy" id="72664"/>
    <lineage>
        <taxon>Eukaryota</taxon>
        <taxon>Viridiplantae</taxon>
        <taxon>Streptophyta</taxon>
        <taxon>Embryophyta</taxon>
        <taxon>Tracheophyta</taxon>
        <taxon>Spermatophyta</taxon>
        <taxon>Magnoliopsida</taxon>
        <taxon>eudicotyledons</taxon>
        <taxon>Gunneridae</taxon>
        <taxon>Pentapetalae</taxon>
        <taxon>rosids</taxon>
        <taxon>malvids</taxon>
        <taxon>Brassicales</taxon>
        <taxon>Brassicaceae</taxon>
        <taxon>Eutremeae</taxon>
        <taxon>Eutrema</taxon>
    </lineage>
</organism>
<feature type="transmembrane region" description="Helical" evidence="8">
    <location>
        <begin position="54"/>
        <end position="72"/>
    </location>
</feature>
<evidence type="ECO:0000256" key="6">
    <source>
        <dbReference type="ARBA" id="ARBA00022989"/>
    </source>
</evidence>
<comment type="similarity">
    <text evidence="2">Belongs to the major facilitator superfamily. Proton-dependent oligopeptide transporter (POT/PTR) (TC 2.A.17) family.</text>
</comment>
<evidence type="ECO:0000313" key="10">
    <source>
        <dbReference type="Proteomes" id="UP000030689"/>
    </source>
</evidence>
<keyword evidence="5 8" id="KW-0812">Transmembrane</keyword>
<feature type="transmembrane region" description="Helical" evidence="8">
    <location>
        <begin position="391"/>
        <end position="412"/>
    </location>
</feature>
<dbReference type="GO" id="GO:0071916">
    <property type="term" value="F:dipeptide transmembrane transporter activity"/>
    <property type="evidence" value="ECO:0007669"/>
    <property type="project" value="InterPro"/>
</dbReference>
<comment type="subcellular location">
    <subcellularLocation>
        <location evidence="1">Membrane</location>
        <topology evidence="1">Multi-pass membrane protein</topology>
    </subcellularLocation>
</comment>
<evidence type="ECO:0000256" key="8">
    <source>
        <dbReference type="SAM" id="Phobius"/>
    </source>
</evidence>
<dbReference type="eggNOG" id="KOG1237">
    <property type="taxonomic scope" value="Eukaryota"/>
</dbReference>
<dbReference type="Gene3D" id="1.20.1250.20">
    <property type="entry name" value="MFS general substrate transporter like domains"/>
    <property type="match status" value="1"/>
</dbReference>
<dbReference type="InterPro" id="IPR000109">
    <property type="entry name" value="POT_fam"/>
</dbReference>
<dbReference type="CDD" id="cd17417">
    <property type="entry name" value="MFS_NPF5"/>
    <property type="match status" value="1"/>
</dbReference>
<keyword evidence="3" id="KW-0813">Transport</keyword>
<dbReference type="InterPro" id="IPR036259">
    <property type="entry name" value="MFS_trans_sf"/>
</dbReference>
<dbReference type="Gramene" id="ESQ41468">
    <property type="protein sequence ID" value="ESQ41468"/>
    <property type="gene ID" value="EUTSA_v10013156mg"/>
</dbReference>
<dbReference type="PANTHER" id="PTHR11654">
    <property type="entry name" value="OLIGOPEPTIDE TRANSPORTER-RELATED"/>
    <property type="match status" value="1"/>
</dbReference>
<proteinExistence type="inferred from homology"/>
<evidence type="ECO:0000256" key="5">
    <source>
        <dbReference type="ARBA" id="ARBA00022692"/>
    </source>
</evidence>
<dbReference type="Pfam" id="PF00854">
    <property type="entry name" value="PTR2"/>
    <property type="match status" value="1"/>
</dbReference>
<dbReference type="FunFam" id="1.20.1250.20:FF:000311">
    <property type="entry name" value="Protein NRT1/ PTR FAMILY 5.8"/>
    <property type="match status" value="1"/>
</dbReference>
<evidence type="ECO:0000256" key="4">
    <source>
        <dbReference type="ARBA" id="ARBA00022553"/>
    </source>
</evidence>
<dbReference type="EMBL" id="KI517464">
    <property type="protein sequence ID" value="ESQ41468.1"/>
    <property type="molecule type" value="Genomic_DNA"/>
</dbReference>
<name>V4LNP2_EUTSA</name>
<dbReference type="GO" id="GO:0016020">
    <property type="term" value="C:membrane"/>
    <property type="evidence" value="ECO:0007669"/>
    <property type="project" value="UniProtKB-SubCell"/>
</dbReference>
<feature type="transmembrane region" description="Helical" evidence="8">
    <location>
        <begin position="309"/>
        <end position="328"/>
    </location>
</feature>
<sequence>MAGGEKRRGLSKSCALLIVIAGIERYAFKGVASNLVTYLTDVVKMSNSRAATTVNTWSGFTFMLPLFSAPFADSYWDRFFTILASSSLYFVGLVGLTYTAFAGSRSTTKTISLYFLYTSLCLVALGLGVLNPSLQAFGADQLDHDLDQDHDHEPSSENKEVQSNHKSQFFQWWYFGVCAGSLLGVTVMSYIQDTYGWVLGFAIPTGSMLLLILLFLCGCGVYVYGGPGQDLKAKPFQRILELIKERVCRRSKITLVNDHDLNAMELELQEKPLCNCSNTEATTNTTSKKSLADEKSCKSGFSGLETVKLLLRLLPIWMMLLMFAVIFQQPATFFTKQGMTMKRNIGPNFKIPPATLQSTITLSIILLMPLYDKVLIPIAKKILKNEKGISVMERMGIGMFLSIIAIVIAALVERKRLKISKKMKISPNLDPLSIFWLLPQYILLGISDIFTVVGMQEFFYSEVPVRMRTMGFALYTSVFGVGSFVSAALISIIESYTRSRGGKHNWFADDMSEARLDNYYWLLALTSAISFLMYFVICKNFKSSSDDAQCDENC</sequence>
<dbReference type="Proteomes" id="UP000030689">
    <property type="component" value="Unassembled WGS sequence"/>
</dbReference>
<dbReference type="GO" id="GO:0042937">
    <property type="term" value="F:tripeptide transmembrane transporter activity"/>
    <property type="evidence" value="ECO:0007669"/>
    <property type="project" value="InterPro"/>
</dbReference>
<evidence type="ECO:0000256" key="1">
    <source>
        <dbReference type="ARBA" id="ARBA00004141"/>
    </source>
</evidence>
<feature type="transmembrane region" description="Helical" evidence="8">
    <location>
        <begin position="349"/>
        <end position="371"/>
    </location>
</feature>
<evidence type="ECO:0008006" key="11">
    <source>
        <dbReference type="Google" id="ProtNLM"/>
    </source>
</evidence>
<dbReference type="SUPFAM" id="SSF103473">
    <property type="entry name" value="MFS general substrate transporter"/>
    <property type="match status" value="1"/>
</dbReference>
<keyword evidence="4" id="KW-0597">Phosphoprotein</keyword>